<comment type="caution">
    <text evidence="1">The sequence shown here is derived from an EMBL/GenBank/DDBJ whole genome shotgun (WGS) entry which is preliminary data.</text>
</comment>
<gene>
    <name evidence="1" type="ORF">HMPREF0372_03221</name>
</gene>
<organism evidence="1 2">
    <name type="scientific">Flavonifractor plautii ATCC 29863</name>
    <dbReference type="NCBI Taxonomy" id="411475"/>
    <lineage>
        <taxon>Bacteria</taxon>
        <taxon>Bacillati</taxon>
        <taxon>Bacillota</taxon>
        <taxon>Clostridia</taxon>
        <taxon>Eubacteriales</taxon>
        <taxon>Oscillospiraceae</taxon>
        <taxon>Flavonifractor</taxon>
    </lineage>
</organism>
<evidence type="ECO:0000313" key="1">
    <source>
        <dbReference type="EMBL" id="EHM42033.1"/>
    </source>
</evidence>
<dbReference type="HOGENOM" id="CLU_2715348_0_0_9"/>
<name>G9YUK6_FLAPL</name>
<sequence>MSWLSAPFFLHEKSQHRERHPVQAWHYILCSYVLDVSYDTVSWLARQGTKQKARPKNRACFLAVSLILEQGT</sequence>
<dbReference type="EMBL" id="AGCK01000259">
    <property type="protein sequence ID" value="EHM42033.1"/>
    <property type="molecule type" value="Genomic_DNA"/>
</dbReference>
<dbReference type="AlphaFoldDB" id="G9YUK6"/>
<accession>G9YUK6</accession>
<reference evidence="1 2" key="1">
    <citation type="submission" date="2011-08" db="EMBL/GenBank/DDBJ databases">
        <authorList>
            <person name="Weinstock G."/>
            <person name="Sodergren E."/>
            <person name="Clifton S."/>
            <person name="Fulton L."/>
            <person name="Fulton B."/>
            <person name="Courtney L."/>
            <person name="Fronick C."/>
            <person name="Harrison M."/>
            <person name="Strong C."/>
            <person name="Farmer C."/>
            <person name="Delahaunty K."/>
            <person name="Markovic C."/>
            <person name="Hall O."/>
            <person name="Minx P."/>
            <person name="Tomlinson C."/>
            <person name="Mitreva M."/>
            <person name="Hou S."/>
            <person name="Chen J."/>
            <person name="Wollam A."/>
            <person name="Pepin K.H."/>
            <person name="Johnson M."/>
            <person name="Bhonagiri V."/>
            <person name="Zhang X."/>
            <person name="Suruliraj S."/>
            <person name="Warren W."/>
            <person name="Chinwalla A."/>
            <person name="Mardis E.R."/>
            <person name="Wilson R.K."/>
        </authorList>
    </citation>
    <scope>NUCLEOTIDE SEQUENCE [LARGE SCALE GENOMIC DNA]</scope>
    <source>
        <strain evidence="1 2">ATCC 29863</strain>
    </source>
</reference>
<dbReference type="Proteomes" id="UP000004459">
    <property type="component" value="Unassembled WGS sequence"/>
</dbReference>
<proteinExistence type="predicted"/>
<evidence type="ECO:0000313" key="2">
    <source>
        <dbReference type="Proteomes" id="UP000004459"/>
    </source>
</evidence>
<protein>
    <submittedName>
        <fullName evidence="1">Uncharacterized protein</fullName>
    </submittedName>
</protein>